<dbReference type="GO" id="GO:0055088">
    <property type="term" value="P:lipid homeostasis"/>
    <property type="evidence" value="ECO:0007669"/>
    <property type="project" value="TreeGrafter"/>
</dbReference>
<accession>A0A8H4VP70</accession>
<protein>
    <recommendedName>
        <fullName evidence="8">TLC domain-containing protein</fullName>
    </recommendedName>
</protein>
<evidence type="ECO:0000256" key="3">
    <source>
        <dbReference type="ARBA" id="ARBA00022989"/>
    </source>
</evidence>
<dbReference type="PROSITE" id="PS50922">
    <property type="entry name" value="TLC"/>
    <property type="match status" value="1"/>
</dbReference>
<comment type="caution">
    <text evidence="9">The sequence shown here is derived from an EMBL/GenBank/DDBJ whole genome shotgun (WGS) entry which is preliminary data.</text>
</comment>
<comment type="subcellular location">
    <subcellularLocation>
        <location evidence="1">Membrane</location>
        <topology evidence="1">Multi-pass membrane protein</topology>
    </subcellularLocation>
</comment>
<dbReference type="GO" id="GO:0016020">
    <property type="term" value="C:membrane"/>
    <property type="evidence" value="ECO:0007669"/>
    <property type="project" value="UniProtKB-SubCell"/>
</dbReference>
<keyword evidence="4 5" id="KW-0472">Membrane</keyword>
<dbReference type="PANTHER" id="PTHR13439:SF0">
    <property type="entry name" value="TOPOISOMERASE I DAMAGE AFFECTED PROTEIN 4"/>
    <property type="match status" value="1"/>
</dbReference>
<dbReference type="InterPro" id="IPR050846">
    <property type="entry name" value="TLCD"/>
</dbReference>
<dbReference type="AlphaFoldDB" id="A0A8H4VP70"/>
<keyword evidence="2 5" id="KW-0812">Transmembrane</keyword>
<dbReference type="Pfam" id="PF03798">
    <property type="entry name" value="TRAM_LAG1_CLN8"/>
    <property type="match status" value="1"/>
</dbReference>
<feature type="region of interest" description="Disordered" evidence="6">
    <location>
        <begin position="225"/>
        <end position="258"/>
    </location>
</feature>
<sequence length="258" mass="28939">MLSIHVVSQVHVLIVVPYAFYCILTEAPGRDQDKAFGWDDRVGYVHAIAAGYFLWDSLDAIVNFIDPAFVAHGVACLAIYTMSYKPFVAYFGTRCLLWETSTLFLNNHWFLDKTGRTGTRTQLINGFFLLGSFFFVRIVYGGYIVRTESFMANFHPDIHLGQSVQFMHTLLGVRHQIPLAYTLVYSGGNVVLQGLNWFWFYKMILALRKRFDGADQVKLTGEDVLPTHITPSPDSTSPSSAPASDTHAPVLTRASLDA</sequence>
<organism evidence="9 10">
    <name type="scientific">Agrocybe pediades</name>
    <dbReference type="NCBI Taxonomy" id="84607"/>
    <lineage>
        <taxon>Eukaryota</taxon>
        <taxon>Fungi</taxon>
        <taxon>Dikarya</taxon>
        <taxon>Basidiomycota</taxon>
        <taxon>Agaricomycotina</taxon>
        <taxon>Agaricomycetes</taxon>
        <taxon>Agaricomycetidae</taxon>
        <taxon>Agaricales</taxon>
        <taxon>Agaricineae</taxon>
        <taxon>Strophariaceae</taxon>
        <taxon>Agrocybe</taxon>
    </lineage>
</organism>
<reference evidence="9 10" key="1">
    <citation type="submission" date="2019-12" db="EMBL/GenBank/DDBJ databases">
        <authorList>
            <person name="Floudas D."/>
            <person name="Bentzer J."/>
            <person name="Ahren D."/>
            <person name="Johansson T."/>
            <person name="Persson P."/>
            <person name="Tunlid A."/>
        </authorList>
    </citation>
    <scope>NUCLEOTIDE SEQUENCE [LARGE SCALE GENOMIC DNA]</scope>
    <source>
        <strain evidence="9 10">CBS 102.39</strain>
    </source>
</reference>
<evidence type="ECO:0000256" key="4">
    <source>
        <dbReference type="ARBA" id="ARBA00023136"/>
    </source>
</evidence>
<proteinExistence type="predicted"/>
<gene>
    <name evidence="9" type="ORF">D9613_002658</name>
</gene>
<feature type="transmembrane region" description="Helical" evidence="7">
    <location>
        <begin position="179"/>
        <end position="200"/>
    </location>
</feature>
<keyword evidence="3 7" id="KW-1133">Transmembrane helix</keyword>
<feature type="transmembrane region" description="Helical" evidence="7">
    <location>
        <begin position="6"/>
        <end position="24"/>
    </location>
</feature>
<evidence type="ECO:0000256" key="7">
    <source>
        <dbReference type="SAM" id="Phobius"/>
    </source>
</evidence>
<feature type="domain" description="TLC" evidence="8">
    <location>
        <begin position="1"/>
        <end position="212"/>
    </location>
</feature>
<evidence type="ECO:0000256" key="1">
    <source>
        <dbReference type="ARBA" id="ARBA00004141"/>
    </source>
</evidence>
<keyword evidence="10" id="KW-1185">Reference proteome</keyword>
<feature type="transmembrane region" description="Helical" evidence="7">
    <location>
        <begin position="123"/>
        <end position="145"/>
    </location>
</feature>
<feature type="compositionally biased region" description="Low complexity" evidence="6">
    <location>
        <begin position="226"/>
        <end position="249"/>
    </location>
</feature>
<evidence type="ECO:0000256" key="2">
    <source>
        <dbReference type="ARBA" id="ARBA00022692"/>
    </source>
</evidence>
<name>A0A8H4VP70_9AGAR</name>
<evidence type="ECO:0000313" key="9">
    <source>
        <dbReference type="EMBL" id="KAF4615285.1"/>
    </source>
</evidence>
<dbReference type="SMART" id="SM00724">
    <property type="entry name" value="TLC"/>
    <property type="match status" value="1"/>
</dbReference>
<evidence type="ECO:0000256" key="6">
    <source>
        <dbReference type="SAM" id="MobiDB-lite"/>
    </source>
</evidence>
<evidence type="ECO:0000259" key="8">
    <source>
        <dbReference type="PROSITE" id="PS50922"/>
    </source>
</evidence>
<evidence type="ECO:0000313" key="10">
    <source>
        <dbReference type="Proteomes" id="UP000521872"/>
    </source>
</evidence>
<dbReference type="InterPro" id="IPR006634">
    <property type="entry name" value="TLC-dom"/>
</dbReference>
<dbReference type="PANTHER" id="PTHR13439">
    <property type="entry name" value="CT120 PROTEIN"/>
    <property type="match status" value="1"/>
</dbReference>
<dbReference type="GO" id="GO:0005783">
    <property type="term" value="C:endoplasmic reticulum"/>
    <property type="evidence" value="ECO:0007669"/>
    <property type="project" value="TreeGrafter"/>
</dbReference>
<dbReference type="Proteomes" id="UP000521872">
    <property type="component" value="Unassembled WGS sequence"/>
</dbReference>
<evidence type="ECO:0000256" key="5">
    <source>
        <dbReference type="PROSITE-ProRule" id="PRU00205"/>
    </source>
</evidence>
<dbReference type="EMBL" id="JAACJL010000044">
    <property type="protein sequence ID" value="KAF4615285.1"/>
    <property type="molecule type" value="Genomic_DNA"/>
</dbReference>